<keyword evidence="4" id="KW-1185">Reference proteome</keyword>
<reference evidence="3 4" key="1">
    <citation type="submission" date="2021-04" db="EMBL/GenBank/DDBJ databases">
        <title>Whole genome sequence of Jiella sp. KSK16Y-1.</title>
        <authorList>
            <person name="Tuo L."/>
        </authorList>
    </citation>
    <scope>NUCLEOTIDE SEQUENCE [LARGE SCALE GENOMIC DNA]</scope>
    <source>
        <strain evidence="3 4">KSK16Y-1</strain>
    </source>
</reference>
<feature type="compositionally biased region" description="Low complexity" evidence="1">
    <location>
        <begin position="40"/>
        <end position="65"/>
    </location>
</feature>
<feature type="compositionally biased region" description="Low complexity" evidence="1">
    <location>
        <begin position="107"/>
        <end position="130"/>
    </location>
</feature>
<dbReference type="Proteomes" id="UP000678276">
    <property type="component" value="Unassembled WGS sequence"/>
</dbReference>
<organism evidence="3 4">
    <name type="scientific">Jiella mangrovi</name>
    <dbReference type="NCBI Taxonomy" id="2821407"/>
    <lineage>
        <taxon>Bacteria</taxon>
        <taxon>Pseudomonadati</taxon>
        <taxon>Pseudomonadota</taxon>
        <taxon>Alphaproteobacteria</taxon>
        <taxon>Hyphomicrobiales</taxon>
        <taxon>Aurantimonadaceae</taxon>
        <taxon>Jiella</taxon>
    </lineage>
</organism>
<gene>
    <name evidence="3" type="ORF">J6595_21130</name>
</gene>
<evidence type="ECO:0000313" key="3">
    <source>
        <dbReference type="EMBL" id="MBP0618091.1"/>
    </source>
</evidence>
<comment type="caution">
    <text evidence="3">The sequence shown here is derived from an EMBL/GenBank/DDBJ whole genome shotgun (WGS) entry which is preliminary data.</text>
</comment>
<feature type="signal peptide" evidence="2">
    <location>
        <begin position="1"/>
        <end position="25"/>
    </location>
</feature>
<evidence type="ECO:0000313" key="4">
    <source>
        <dbReference type="Proteomes" id="UP000678276"/>
    </source>
</evidence>
<proteinExistence type="predicted"/>
<evidence type="ECO:0000256" key="2">
    <source>
        <dbReference type="SAM" id="SignalP"/>
    </source>
</evidence>
<feature type="chain" id="PRO_5045638687" evidence="2">
    <location>
        <begin position="26"/>
        <end position="173"/>
    </location>
</feature>
<keyword evidence="2" id="KW-0732">Signal</keyword>
<dbReference type="RefSeq" id="WP_209597496.1">
    <property type="nucleotide sequence ID" value="NZ_JAGJCF010000025.1"/>
</dbReference>
<protein>
    <submittedName>
        <fullName evidence="3">Uncharacterized protein</fullName>
    </submittedName>
</protein>
<feature type="region of interest" description="Disordered" evidence="1">
    <location>
        <begin position="35"/>
        <end position="157"/>
    </location>
</feature>
<accession>A0ABS4BN66</accession>
<evidence type="ECO:0000256" key="1">
    <source>
        <dbReference type="SAM" id="MobiDB-lite"/>
    </source>
</evidence>
<name>A0ABS4BN66_9HYPH</name>
<dbReference type="EMBL" id="JAGJCF010000025">
    <property type="protein sequence ID" value="MBP0618091.1"/>
    <property type="molecule type" value="Genomic_DNA"/>
</dbReference>
<sequence>MKKFMIFASALTISAAGLGASGAWADCASDLKAMRSEMGQQSSTQTASTMSGEQSGSTTSSPSNGNETAQNATGELSGVAPTSALGEVAGGNQTSADKKAEEVDQNAMSGSSQSDTASTDDSQMSTASTSPNAGGGEEKSQMRTAHLEAAQSALDAGDEQACMAALEAARSAN</sequence>